<evidence type="ECO:0000313" key="3">
    <source>
        <dbReference type="Proteomes" id="UP000007129"/>
    </source>
</evidence>
<dbReference type="EMBL" id="AHHD01000408">
    <property type="protein sequence ID" value="EKG13538.1"/>
    <property type="molecule type" value="Genomic_DNA"/>
</dbReference>
<accession>K2RG42</accession>
<feature type="signal peptide" evidence="1">
    <location>
        <begin position="1"/>
        <end position="26"/>
    </location>
</feature>
<dbReference type="OrthoDB" id="3223416at2759"/>
<evidence type="ECO:0000256" key="1">
    <source>
        <dbReference type="SAM" id="SignalP"/>
    </source>
</evidence>
<feature type="chain" id="PRO_5003867560" evidence="1">
    <location>
        <begin position="27"/>
        <end position="181"/>
    </location>
</feature>
<dbReference type="Proteomes" id="UP000007129">
    <property type="component" value="Unassembled WGS sequence"/>
</dbReference>
<name>K2RG42_MACPH</name>
<evidence type="ECO:0000313" key="2">
    <source>
        <dbReference type="EMBL" id="EKG13538.1"/>
    </source>
</evidence>
<dbReference type="eggNOG" id="ENOG502S6HE">
    <property type="taxonomic scope" value="Eukaryota"/>
</dbReference>
<comment type="caution">
    <text evidence="2">The sequence shown here is derived from an EMBL/GenBank/DDBJ whole genome shotgun (WGS) entry which is preliminary data.</text>
</comment>
<dbReference type="VEuPathDB" id="FungiDB:MPH_09302"/>
<keyword evidence="1" id="KW-0732">Signal</keyword>
<sequence>MKPSLSQGILAAAAAAASLGASTAAAQNATYLTATAIVTDTARNASALQCWEFTTPLDVPTTPGIAGALRFQFNLSSAVEYAAIPPRFDGGLHNAPQNQFVVFASGLAHITLPNSTDEAWILGGENGLIVAVDTMGSGHFTAYPTDQTTISFALPFLNGEPPAHKVRSEEACHGHTQLVPN</sequence>
<organism evidence="2 3">
    <name type="scientific">Macrophomina phaseolina (strain MS6)</name>
    <name type="common">Charcoal rot fungus</name>
    <dbReference type="NCBI Taxonomy" id="1126212"/>
    <lineage>
        <taxon>Eukaryota</taxon>
        <taxon>Fungi</taxon>
        <taxon>Dikarya</taxon>
        <taxon>Ascomycota</taxon>
        <taxon>Pezizomycotina</taxon>
        <taxon>Dothideomycetes</taxon>
        <taxon>Dothideomycetes incertae sedis</taxon>
        <taxon>Botryosphaeriales</taxon>
        <taxon>Botryosphaeriaceae</taxon>
        <taxon>Macrophomina</taxon>
    </lineage>
</organism>
<proteinExistence type="predicted"/>
<dbReference type="AlphaFoldDB" id="K2RG42"/>
<dbReference type="InParanoid" id="K2RG42"/>
<dbReference type="HOGENOM" id="CLU_062260_1_0_1"/>
<gene>
    <name evidence="2" type="ORF">MPH_09302</name>
</gene>
<reference evidence="2 3" key="1">
    <citation type="journal article" date="2012" name="BMC Genomics">
        <title>Tools to kill: Genome of one of the most destructive plant pathogenic fungi Macrophomina phaseolina.</title>
        <authorList>
            <person name="Islam M.S."/>
            <person name="Haque M.S."/>
            <person name="Islam M.M."/>
            <person name="Emdad E.M."/>
            <person name="Halim A."/>
            <person name="Hossen Q.M.M."/>
            <person name="Hossain M.Z."/>
            <person name="Ahmed B."/>
            <person name="Rahim S."/>
            <person name="Rahman M.S."/>
            <person name="Alam M.M."/>
            <person name="Hou S."/>
            <person name="Wan X."/>
            <person name="Saito J.A."/>
            <person name="Alam M."/>
        </authorList>
    </citation>
    <scope>NUCLEOTIDE SEQUENCE [LARGE SCALE GENOMIC DNA]</scope>
    <source>
        <strain evidence="2 3">MS6</strain>
    </source>
</reference>
<protein>
    <submittedName>
        <fullName evidence="2">34-dihydroxy-2-butanone 4-phosphate synthase RibB</fullName>
    </submittedName>
</protein>